<protein>
    <submittedName>
        <fullName evidence="1">Uncharacterized protein</fullName>
    </submittedName>
</protein>
<sequence>MMHIREIPMNKIRSLSGSTILLCHHLKTHCFKELDAFANNKEKTLSGSNFLYIGMCEKDMDSIYVQLLPAFIKINATHCNDCKLLT</sequence>
<evidence type="ECO:0000313" key="2">
    <source>
        <dbReference type="Proteomes" id="UP000199041"/>
    </source>
</evidence>
<gene>
    <name evidence="1" type="ORF">SAMN05192529_12332</name>
</gene>
<name>A0A1H4BPI4_9BACT</name>
<accession>A0A1H4BPI4</accession>
<dbReference type="EMBL" id="FNQY01000023">
    <property type="protein sequence ID" value="SEA50056.1"/>
    <property type="molecule type" value="Genomic_DNA"/>
</dbReference>
<organism evidence="1 2">
    <name type="scientific">Arachidicoccus rhizosphaerae</name>
    <dbReference type="NCBI Taxonomy" id="551991"/>
    <lineage>
        <taxon>Bacteria</taxon>
        <taxon>Pseudomonadati</taxon>
        <taxon>Bacteroidota</taxon>
        <taxon>Chitinophagia</taxon>
        <taxon>Chitinophagales</taxon>
        <taxon>Chitinophagaceae</taxon>
        <taxon>Arachidicoccus</taxon>
    </lineage>
</organism>
<evidence type="ECO:0000313" key="1">
    <source>
        <dbReference type="EMBL" id="SEA50056.1"/>
    </source>
</evidence>
<proteinExistence type="predicted"/>
<dbReference type="AlphaFoldDB" id="A0A1H4BPI4"/>
<dbReference type="Proteomes" id="UP000199041">
    <property type="component" value="Unassembled WGS sequence"/>
</dbReference>
<keyword evidence="2" id="KW-1185">Reference proteome</keyword>
<reference evidence="1 2" key="1">
    <citation type="submission" date="2016-10" db="EMBL/GenBank/DDBJ databases">
        <authorList>
            <person name="de Groot N.N."/>
        </authorList>
    </citation>
    <scope>NUCLEOTIDE SEQUENCE [LARGE SCALE GENOMIC DNA]</scope>
    <source>
        <strain evidence="1 2">Vu-144</strain>
    </source>
</reference>